<dbReference type="CDD" id="cd00462">
    <property type="entry name" value="PTH"/>
    <property type="match status" value="1"/>
</dbReference>
<dbReference type="HAMAP" id="MF_00083">
    <property type="entry name" value="Pept_tRNA_hydro_bact"/>
    <property type="match status" value="1"/>
</dbReference>
<comment type="similarity">
    <text evidence="5">Belongs to the PTH family.</text>
</comment>
<evidence type="ECO:0000256" key="2">
    <source>
        <dbReference type="ARBA" id="ARBA00022555"/>
    </source>
</evidence>
<dbReference type="PANTHER" id="PTHR17224:SF1">
    <property type="entry name" value="PEPTIDYL-TRNA HYDROLASE"/>
    <property type="match status" value="1"/>
</dbReference>
<dbReference type="GO" id="GO:0000049">
    <property type="term" value="F:tRNA binding"/>
    <property type="evidence" value="ECO:0007669"/>
    <property type="project" value="UniProtKB-KW"/>
</dbReference>
<evidence type="ECO:0000256" key="1">
    <source>
        <dbReference type="ARBA" id="ARBA00013260"/>
    </source>
</evidence>
<dbReference type="NCBIfam" id="TIGR00447">
    <property type="entry name" value="pth"/>
    <property type="match status" value="1"/>
</dbReference>
<dbReference type="AlphaFoldDB" id="A0A644Y2B3"/>
<dbReference type="InterPro" id="IPR036416">
    <property type="entry name" value="Pept_tRNA_hydro_sf"/>
</dbReference>
<dbReference type="GO" id="GO:0004045">
    <property type="term" value="F:peptidyl-tRNA hydrolase activity"/>
    <property type="evidence" value="ECO:0007669"/>
    <property type="project" value="UniProtKB-EC"/>
</dbReference>
<keyword evidence="4" id="KW-0694">RNA-binding</keyword>
<evidence type="ECO:0000256" key="3">
    <source>
        <dbReference type="ARBA" id="ARBA00022801"/>
    </source>
</evidence>
<dbReference type="InterPro" id="IPR018171">
    <property type="entry name" value="Pept_tRNA_hydro_CS"/>
</dbReference>
<gene>
    <name evidence="6" type="primary">pth_23</name>
    <name evidence="6" type="ORF">SDC9_68609</name>
</gene>
<sequence length="195" mass="21646">MLSLRQKPKYLVVGLGNPGREYRLTRHNVGFMAVDYLAQTAKADVRRLKYHALTGNAVIAGVPVLLMMPQTYMNLSGEAVGEAARFYKLPPERVIVIFDDVDLPIGTLRIREKGSAGGHNGIKSIIAHLGTEEFPRVKIGIGPKPNPEMDLADYVLQEFTKDDQKTLFDRFSKVADGIELILKGDIRLAQSRINS</sequence>
<dbReference type="Gene3D" id="3.40.50.1470">
    <property type="entry name" value="Peptidyl-tRNA hydrolase"/>
    <property type="match status" value="1"/>
</dbReference>
<dbReference type="PANTHER" id="PTHR17224">
    <property type="entry name" value="PEPTIDYL-TRNA HYDROLASE"/>
    <property type="match status" value="1"/>
</dbReference>
<keyword evidence="3 6" id="KW-0378">Hydrolase</keyword>
<evidence type="ECO:0000256" key="4">
    <source>
        <dbReference type="ARBA" id="ARBA00022884"/>
    </source>
</evidence>
<organism evidence="6">
    <name type="scientific">bioreactor metagenome</name>
    <dbReference type="NCBI Taxonomy" id="1076179"/>
    <lineage>
        <taxon>unclassified sequences</taxon>
        <taxon>metagenomes</taxon>
        <taxon>ecological metagenomes</taxon>
    </lineage>
</organism>
<comment type="caution">
    <text evidence="6">The sequence shown here is derived from an EMBL/GenBank/DDBJ whole genome shotgun (WGS) entry which is preliminary data.</text>
</comment>
<dbReference type="PROSITE" id="PS01195">
    <property type="entry name" value="PEPT_TRNA_HYDROL_1"/>
    <property type="match status" value="1"/>
</dbReference>
<proteinExistence type="inferred from homology"/>
<name>A0A644Y2B3_9ZZZZ</name>
<dbReference type="FunFam" id="3.40.50.1470:FF:000001">
    <property type="entry name" value="Peptidyl-tRNA hydrolase"/>
    <property type="match status" value="1"/>
</dbReference>
<dbReference type="InterPro" id="IPR001328">
    <property type="entry name" value="Pept_tRNA_hydro"/>
</dbReference>
<dbReference type="Pfam" id="PF01195">
    <property type="entry name" value="Pept_tRNA_hydro"/>
    <property type="match status" value="1"/>
</dbReference>
<dbReference type="SUPFAM" id="SSF53178">
    <property type="entry name" value="Peptidyl-tRNA hydrolase-like"/>
    <property type="match status" value="1"/>
</dbReference>
<reference evidence="6" key="1">
    <citation type="submission" date="2019-08" db="EMBL/GenBank/DDBJ databases">
        <authorList>
            <person name="Kucharzyk K."/>
            <person name="Murdoch R.W."/>
            <person name="Higgins S."/>
            <person name="Loffler F."/>
        </authorList>
    </citation>
    <scope>NUCLEOTIDE SEQUENCE</scope>
</reference>
<dbReference type="PROSITE" id="PS01196">
    <property type="entry name" value="PEPT_TRNA_HYDROL_2"/>
    <property type="match status" value="1"/>
</dbReference>
<protein>
    <recommendedName>
        <fullName evidence="1">peptidyl-tRNA hydrolase</fullName>
        <ecNumber evidence="1">3.1.1.29</ecNumber>
    </recommendedName>
</protein>
<keyword evidence="2" id="KW-0820">tRNA-binding</keyword>
<dbReference type="EC" id="3.1.1.29" evidence="1"/>
<dbReference type="EMBL" id="VSSQ01003749">
    <property type="protein sequence ID" value="MPM22158.1"/>
    <property type="molecule type" value="Genomic_DNA"/>
</dbReference>
<evidence type="ECO:0000313" key="6">
    <source>
        <dbReference type="EMBL" id="MPM22158.1"/>
    </source>
</evidence>
<evidence type="ECO:0000256" key="5">
    <source>
        <dbReference type="ARBA" id="ARBA00038063"/>
    </source>
</evidence>
<accession>A0A644Y2B3</accession>